<proteinExistence type="inferred from homology"/>
<dbReference type="Gene3D" id="3.40.1440.10">
    <property type="entry name" value="GIY-YIG endonuclease"/>
    <property type="match status" value="1"/>
</dbReference>
<comment type="similarity">
    <text evidence="1">Belongs to the UPF0213 family.</text>
</comment>
<name>A0ABV1IZF5_9FIRM</name>
<dbReference type="PROSITE" id="PS50164">
    <property type="entry name" value="GIY_YIG"/>
    <property type="match status" value="1"/>
</dbReference>
<keyword evidence="4" id="KW-1185">Reference proteome</keyword>
<organism evidence="3 4">
    <name type="scientific">Peptoniphilus senegalensis</name>
    <dbReference type="NCBI Taxonomy" id="1465757"/>
    <lineage>
        <taxon>Bacteria</taxon>
        <taxon>Bacillati</taxon>
        <taxon>Bacillota</taxon>
        <taxon>Tissierellia</taxon>
        <taxon>Tissierellales</taxon>
        <taxon>Peptoniphilaceae</taxon>
        <taxon>Peptoniphilus</taxon>
    </lineage>
</organism>
<comment type="caution">
    <text evidence="3">The sequence shown here is derived from an EMBL/GenBank/DDBJ whole genome shotgun (WGS) entry which is preliminary data.</text>
</comment>
<evidence type="ECO:0000256" key="1">
    <source>
        <dbReference type="ARBA" id="ARBA00007435"/>
    </source>
</evidence>
<dbReference type="RefSeq" id="WP_349187768.1">
    <property type="nucleotide sequence ID" value="NZ_JBBNPP010000001.1"/>
</dbReference>
<dbReference type="InterPro" id="IPR035901">
    <property type="entry name" value="GIY-YIG_endonuc_sf"/>
</dbReference>
<dbReference type="EMBL" id="JBBNPP010000001">
    <property type="protein sequence ID" value="MEQ3346005.1"/>
    <property type="molecule type" value="Genomic_DNA"/>
</dbReference>
<dbReference type="PANTHER" id="PTHR34477">
    <property type="entry name" value="UPF0213 PROTEIN YHBQ"/>
    <property type="match status" value="1"/>
</dbReference>
<sequence>MISYVYILKCSDGSLYTGYTNDLEKRLNAHNSGIASKYTASRLPVVMVFSEVCKDKSDALKKEYFIKTLTRVNKIKLIEKKLSLQDSYDDYLLKKLNSTKKKKTDPS</sequence>
<dbReference type="SUPFAM" id="SSF82771">
    <property type="entry name" value="GIY-YIG endonuclease"/>
    <property type="match status" value="1"/>
</dbReference>
<evidence type="ECO:0000313" key="3">
    <source>
        <dbReference type="EMBL" id="MEQ3346005.1"/>
    </source>
</evidence>
<dbReference type="Proteomes" id="UP001491691">
    <property type="component" value="Unassembled WGS sequence"/>
</dbReference>
<dbReference type="CDD" id="cd10456">
    <property type="entry name" value="GIY-YIG_UPF0213"/>
    <property type="match status" value="1"/>
</dbReference>
<dbReference type="PANTHER" id="PTHR34477:SF1">
    <property type="entry name" value="UPF0213 PROTEIN YHBQ"/>
    <property type="match status" value="1"/>
</dbReference>
<evidence type="ECO:0000259" key="2">
    <source>
        <dbReference type="PROSITE" id="PS50164"/>
    </source>
</evidence>
<dbReference type="Pfam" id="PF01541">
    <property type="entry name" value="GIY-YIG"/>
    <property type="match status" value="1"/>
</dbReference>
<feature type="domain" description="GIY-YIG" evidence="2">
    <location>
        <begin position="1"/>
        <end position="76"/>
    </location>
</feature>
<dbReference type="InterPro" id="IPR050190">
    <property type="entry name" value="UPF0213_domain"/>
</dbReference>
<accession>A0ABV1IZF5</accession>
<reference evidence="3 4" key="1">
    <citation type="submission" date="2024-04" db="EMBL/GenBank/DDBJ databases">
        <title>Human intestinal bacterial collection.</title>
        <authorList>
            <person name="Pauvert C."/>
            <person name="Hitch T.C.A."/>
            <person name="Clavel T."/>
        </authorList>
    </citation>
    <scope>NUCLEOTIDE SEQUENCE [LARGE SCALE GENOMIC DNA]</scope>
    <source>
        <strain evidence="3 4">CLA-SR-H019</strain>
    </source>
</reference>
<evidence type="ECO:0000313" key="4">
    <source>
        <dbReference type="Proteomes" id="UP001491691"/>
    </source>
</evidence>
<gene>
    <name evidence="3" type="ORF">AAA073_00985</name>
</gene>
<dbReference type="InterPro" id="IPR000305">
    <property type="entry name" value="GIY-YIG_endonuc"/>
</dbReference>
<protein>
    <submittedName>
        <fullName evidence="3">GIY-YIG nuclease family protein</fullName>
    </submittedName>
</protein>
<dbReference type="SMART" id="SM00465">
    <property type="entry name" value="GIYc"/>
    <property type="match status" value="1"/>
</dbReference>